<dbReference type="SUPFAM" id="SSF54593">
    <property type="entry name" value="Glyoxalase/Bleomycin resistance protein/Dihydroxybiphenyl dioxygenase"/>
    <property type="match status" value="1"/>
</dbReference>
<dbReference type="Gene3D" id="3.10.180.10">
    <property type="entry name" value="2,3-Dihydroxybiphenyl 1,2-Dioxygenase, domain 1"/>
    <property type="match status" value="1"/>
</dbReference>
<feature type="domain" description="VOC" evidence="1">
    <location>
        <begin position="2"/>
        <end position="116"/>
    </location>
</feature>
<dbReference type="EMBL" id="JACHFV010000001">
    <property type="protein sequence ID" value="MBB5293274.1"/>
    <property type="molecule type" value="Genomic_DNA"/>
</dbReference>
<dbReference type="Proteomes" id="UP000536909">
    <property type="component" value="Unassembled WGS sequence"/>
</dbReference>
<dbReference type="Pfam" id="PF00903">
    <property type="entry name" value="Glyoxalase"/>
    <property type="match status" value="1"/>
</dbReference>
<proteinExistence type="predicted"/>
<evidence type="ECO:0000313" key="3">
    <source>
        <dbReference type="EMBL" id="TLK32001.1"/>
    </source>
</evidence>
<dbReference type="InterPro" id="IPR037523">
    <property type="entry name" value="VOC_core"/>
</dbReference>
<dbReference type="InterPro" id="IPR029068">
    <property type="entry name" value="Glyas_Bleomycin-R_OHBP_Dase"/>
</dbReference>
<evidence type="ECO:0000313" key="2">
    <source>
        <dbReference type="EMBL" id="MBB5293274.1"/>
    </source>
</evidence>
<reference evidence="2 5" key="2">
    <citation type="submission" date="2020-08" db="EMBL/GenBank/DDBJ databases">
        <title>Genomic Encyclopedia of Type Strains, Phase IV (KMG-IV): sequencing the most valuable type-strain genomes for metagenomic binning, comparative biology and taxonomic classification.</title>
        <authorList>
            <person name="Goeker M."/>
        </authorList>
    </citation>
    <scope>NUCLEOTIDE SEQUENCE [LARGE SCALE GENOMIC DNA]</scope>
    <source>
        <strain evidence="2 5">DSM 105434</strain>
    </source>
</reference>
<dbReference type="InterPro" id="IPR004360">
    <property type="entry name" value="Glyas_Fos-R_dOase_dom"/>
</dbReference>
<comment type="caution">
    <text evidence="3">The sequence shown here is derived from an EMBL/GenBank/DDBJ whole genome shotgun (WGS) entry which is preliminary data.</text>
</comment>
<evidence type="ECO:0000313" key="5">
    <source>
        <dbReference type="Proteomes" id="UP000536909"/>
    </source>
</evidence>
<protein>
    <submittedName>
        <fullName evidence="2">Catechol 2,3-dioxygenase-like lactoylglutathione lyase family enzyme</fullName>
    </submittedName>
</protein>
<evidence type="ECO:0000259" key="1">
    <source>
        <dbReference type="PROSITE" id="PS51819"/>
    </source>
</evidence>
<dbReference type="RefSeq" id="WP_129117335.1">
    <property type="nucleotide sequence ID" value="NZ_BSUI01000012.1"/>
</dbReference>
<dbReference type="PROSITE" id="PS51819">
    <property type="entry name" value="VOC"/>
    <property type="match status" value="1"/>
</dbReference>
<dbReference type="AlphaFoldDB" id="A0AAJ5F745"/>
<accession>A0AAJ5F745</accession>
<sequence length="216" mass="23636">MKITDVTLYTRNLSAQRAFYGDVLGFPVASSSEEAVTFQIGQTRLTLRQDTDLGGVYHFAFNVPENRFAQARAWLEERVALLADEAGEMTFHSDDWDADLAYFQDADGNIVEFIARHSLPAPAGTGFSVEDVSGVSELGLPVPSVSGAVRDLRERFELPLYGETSETFAPLGDEEGLLIVVPVGRGWFPTGTPAQSLPFHLLARTQSGVLELKEEP</sequence>
<dbReference type="EMBL" id="VBRC01000001">
    <property type="protein sequence ID" value="TLK32001.1"/>
    <property type="molecule type" value="Genomic_DNA"/>
</dbReference>
<name>A0AAJ5F745_9DEIO</name>
<keyword evidence="5" id="KW-1185">Reference proteome</keyword>
<dbReference type="Proteomes" id="UP000308000">
    <property type="component" value="Unassembled WGS sequence"/>
</dbReference>
<organism evidence="3 4">
    <name type="scientific">Deinococcus metallilatus</name>
    <dbReference type="NCBI Taxonomy" id="1211322"/>
    <lineage>
        <taxon>Bacteria</taxon>
        <taxon>Thermotogati</taxon>
        <taxon>Deinococcota</taxon>
        <taxon>Deinococci</taxon>
        <taxon>Deinococcales</taxon>
        <taxon>Deinococcaceae</taxon>
        <taxon>Deinococcus</taxon>
    </lineage>
</organism>
<evidence type="ECO:0000313" key="4">
    <source>
        <dbReference type="Proteomes" id="UP000308000"/>
    </source>
</evidence>
<gene>
    <name evidence="3" type="ORF">FCS05_00615</name>
    <name evidence="2" type="ORF">HNQ10_000087</name>
</gene>
<reference evidence="3 4" key="1">
    <citation type="submission" date="2019-04" db="EMBL/GenBank/DDBJ databases">
        <title>Deinococcus metalilatus MA1002 mutant No.5.</title>
        <authorList>
            <person name="Park W."/>
            <person name="Park C."/>
        </authorList>
    </citation>
    <scope>NUCLEOTIDE SEQUENCE [LARGE SCALE GENOMIC DNA]</scope>
    <source>
        <strain evidence="3 4">MA1002-m5</strain>
    </source>
</reference>